<evidence type="ECO:0000256" key="2">
    <source>
        <dbReference type="SAM" id="MobiDB-lite"/>
    </source>
</evidence>
<protein>
    <submittedName>
        <fullName evidence="4">Uncharacterized protein</fullName>
    </submittedName>
</protein>
<reference evidence="4" key="1">
    <citation type="submission" date="2023-10" db="EMBL/GenBank/DDBJ databases">
        <title>Genome assembly of Pristionchus species.</title>
        <authorList>
            <person name="Yoshida K."/>
            <person name="Sommer R.J."/>
        </authorList>
    </citation>
    <scope>NUCLEOTIDE SEQUENCE</scope>
    <source>
        <strain evidence="4">RS5133</strain>
    </source>
</reference>
<feature type="transmembrane region" description="Helical" evidence="3">
    <location>
        <begin position="701"/>
        <end position="726"/>
    </location>
</feature>
<dbReference type="AlphaFoldDB" id="A0AAV5WWQ6"/>
<organism evidence="4 5">
    <name type="scientific">Pristionchus fissidentatus</name>
    <dbReference type="NCBI Taxonomy" id="1538716"/>
    <lineage>
        <taxon>Eukaryota</taxon>
        <taxon>Metazoa</taxon>
        <taxon>Ecdysozoa</taxon>
        <taxon>Nematoda</taxon>
        <taxon>Chromadorea</taxon>
        <taxon>Rhabditida</taxon>
        <taxon>Rhabditina</taxon>
        <taxon>Diplogasteromorpha</taxon>
        <taxon>Diplogasteroidea</taxon>
        <taxon>Neodiplogasteridae</taxon>
        <taxon>Pristionchus</taxon>
    </lineage>
</organism>
<keyword evidence="3" id="KW-0472">Membrane</keyword>
<sequence>LVSTRGSSLTYSTTNLLTKMRAASLLLLLCSITVPYGSSEILDDEMGPLDTESLDFTDEIIFNDTSNSSTNGNNVFQGEMLYYGNRSMDDNGTSSFHGKRSARSADVKKELAIKEKALQDVIAQKDEANVNKTNAENVKNEASNALDHAKAHASVVDKALAKAKETKENATRDYSTLDGNNKTAWIDFDAAYAYHKLKQEEVDAILNGEVPIAEDELAESVEVFELADESYKNASEAHNQKKKEQAEMESWQAANVSSKASAEAAVQADETLIAEYNLAINNYTNKHQFYKNRATALSKTDSLQKVLEGANKTFIEKKQRNTRLYINAIIAKTVQENFRGLTIEEALVEWKKKLGEDEKKQKELVESYTNNVNAINDTQTGNSTNATSEAQTDPSKKLPKPSPKKAVTTEDIQKANQTVERSSQVVNALEELKELQVKGKLDEIMKPKNRNELLKNVTREFRSAESEFGIAERAFKANLQTITTANTNLEGVDINKMKTANDDAITNTPLANTRITDARKLISQYIKNIENAPAKIEQIKEEVAIALEYENGNFTARDVAEASRDTANSTLIDTIVRANVMSDGELSRAETSMKETKGKYERADKVADAANTALTEATRKLEQAEKNKEDADNDVLLKTDNLAKAATLVKECEDTLLAVFLAKEKAETELKEAKVNVETFNAEVARKVQEDRERSAMLTKLGIGLGVAIAVLVLLIGGLVGAYFFFKRKREKEEAKPKRREVKLSNGLVKIIYPDGEEKVVIKGSQFRDMGPMHRKDATLFKNDTPRNTDGDVSVIPDVVFDESQNEFYGIGEGVETFEVDNNQSNSWIQKGLFPKEMQLKSEDDSFKNFKEGSARSPDDKKDAKKDGNKDLVETTAKSKKEKKSSSSHDSKGSSASSQASSEGNDKANDKTKTKSKDKPKEKSNPFLKEGAKLKKDSKNKKK</sequence>
<proteinExistence type="predicted"/>
<dbReference type="Proteomes" id="UP001432322">
    <property type="component" value="Unassembled WGS sequence"/>
</dbReference>
<feature type="region of interest" description="Disordered" evidence="2">
    <location>
        <begin position="371"/>
        <end position="410"/>
    </location>
</feature>
<evidence type="ECO:0000256" key="3">
    <source>
        <dbReference type="SAM" id="Phobius"/>
    </source>
</evidence>
<comment type="caution">
    <text evidence="4">The sequence shown here is derived from an EMBL/GenBank/DDBJ whole genome shotgun (WGS) entry which is preliminary data.</text>
</comment>
<gene>
    <name evidence="4" type="ORF">PFISCL1PPCAC_25494</name>
</gene>
<evidence type="ECO:0000313" key="4">
    <source>
        <dbReference type="EMBL" id="GMT34197.1"/>
    </source>
</evidence>
<feature type="compositionally biased region" description="Basic and acidic residues" evidence="2">
    <location>
        <begin position="847"/>
        <end position="892"/>
    </location>
</feature>
<evidence type="ECO:0000313" key="5">
    <source>
        <dbReference type="Proteomes" id="UP001432322"/>
    </source>
</evidence>
<accession>A0AAV5WWQ6</accession>
<keyword evidence="3" id="KW-1133">Transmembrane helix</keyword>
<feature type="compositionally biased region" description="Low complexity" evidence="2">
    <location>
        <begin position="893"/>
        <end position="902"/>
    </location>
</feature>
<keyword evidence="1" id="KW-0175">Coiled coil</keyword>
<feature type="coiled-coil region" evidence="1">
    <location>
        <begin position="234"/>
        <end position="293"/>
    </location>
</feature>
<feature type="coiled-coil region" evidence="1">
    <location>
        <begin position="607"/>
        <end position="690"/>
    </location>
</feature>
<feature type="compositionally biased region" description="Basic and acidic residues" evidence="2">
    <location>
        <begin position="904"/>
        <end position="937"/>
    </location>
</feature>
<feature type="compositionally biased region" description="Polar residues" evidence="2">
    <location>
        <begin position="371"/>
        <end position="393"/>
    </location>
</feature>
<keyword evidence="5" id="KW-1185">Reference proteome</keyword>
<dbReference type="EMBL" id="BTSY01000006">
    <property type="protein sequence ID" value="GMT34197.1"/>
    <property type="molecule type" value="Genomic_DNA"/>
</dbReference>
<evidence type="ECO:0000256" key="1">
    <source>
        <dbReference type="SAM" id="Coils"/>
    </source>
</evidence>
<name>A0AAV5WWQ6_9BILA</name>
<feature type="region of interest" description="Disordered" evidence="2">
    <location>
        <begin position="847"/>
        <end position="943"/>
    </location>
</feature>
<feature type="coiled-coil region" evidence="1">
    <location>
        <begin position="118"/>
        <end position="180"/>
    </location>
</feature>
<keyword evidence="3" id="KW-0812">Transmembrane</keyword>
<feature type="non-terminal residue" evidence="4">
    <location>
        <position position="1"/>
    </location>
</feature>